<feature type="signal peptide" evidence="8">
    <location>
        <begin position="1"/>
        <end position="20"/>
    </location>
</feature>
<dbReference type="Gene3D" id="2.60.40.10">
    <property type="entry name" value="Immunoglobulins"/>
    <property type="match status" value="1"/>
</dbReference>
<dbReference type="InterPro" id="IPR017868">
    <property type="entry name" value="Filamin/ABP280_repeat-like"/>
</dbReference>
<accession>A0A8D8BWH1</accession>
<evidence type="ECO:0000256" key="3">
    <source>
        <dbReference type="ARBA" id="ARBA00022729"/>
    </source>
</evidence>
<feature type="chain" id="PRO_5034882210" evidence="8">
    <location>
        <begin position="21"/>
        <end position="495"/>
    </location>
</feature>
<feature type="compositionally biased region" description="Polar residues" evidence="7">
    <location>
        <begin position="472"/>
        <end position="483"/>
    </location>
</feature>
<evidence type="ECO:0000256" key="8">
    <source>
        <dbReference type="SAM" id="SignalP"/>
    </source>
</evidence>
<organism evidence="10">
    <name type="scientific">Culex pipiens</name>
    <name type="common">House mosquito</name>
    <dbReference type="NCBI Taxonomy" id="7175"/>
    <lineage>
        <taxon>Eukaryota</taxon>
        <taxon>Metazoa</taxon>
        <taxon>Ecdysozoa</taxon>
        <taxon>Arthropoda</taxon>
        <taxon>Hexapoda</taxon>
        <taxon>Insecta</taxon>
        <taxon>Pterygota</taxon>
        <taxon>Neoptera</taxon>
        <taxon>Endopterygota</taxon>
        <taxon>Diptera</taxon>
        <taxon>Nematocera</taxon>
        <taxon>Culicoidea</taxon>
        <taxon>Culicidae</taxon>
        <taxon>Culicinae</taxon>
        <taxon>Culicini</taxon>
        <taxon>Culex</taxon>
        <taxon>Culex</taxon>
    </lineage>
</organism>
<dbReference type="PANTHER" id="PTHR12203">
    <property type="entry name" value="KDEL LYS-ASP-GLU-LEU CONTAINING - RELATED"/>
    <property type="match status" value="1"/>
</dbReference>
<evidence type="ECO:0000256" key="6">
    <source>
        <dbReference type="ARBA" id="ARBA00045690"/>
    </source>
</evidence>
<dbReference type="EMBL" id="HBUE01088925">
    <property type="protein sequence ID" value="CAG6480637.1"/>
    <property type="molecule type" value="Transcribed_RNA"/>
</dbReference>
<feature type="region of interest" description="Disordered" evidence="7">
    <location>
        <begin position="471"/>
        <end position="495"/>
    </location>
</feature>
<name>A0A8D8BWH1_CULPI</name>
<dbReference type="GO" id="GO:0046527">
    <property type="term" value="F:glucosyltransferase activity"/>
    <property type="evidence" value="ECO:0007669"/>
    <property type="project" value="TreeGrafter"/>
</dbReference>
<evidence type="ECO:0000256" key="4">
    <source>
        <dbReference type="ARBA" id="ARBA00022824"/>
    </source>
</evidence>
<evidence type="ECO:0000256" key="5">
    <source>
        <dbReference type="ARBA" id="ARBA00023180"/>
    </source>
</evidence>
<feature type="domain" description="Glycosyl transferase CAP10" evidence="9">
    <location>
        <begin position="217"/>
        <end position="463"/>
    </location>
</feature>
<dbReference type="InterPro" id="IPR006598">
    <property type="entry name" value="CAP10"/>
</dbReference>
<evidence type="ECO:0000256" key="7">
    <source>
        <dbReference type="SAM" id="MobiDB-lite"/>
    </source>
</evidence>
<dbReference type="InterPro" id="IPR013783">
    <property type="entry name" value="Ig-like_fold"/>
</dbReference>
<dbReference type="PANTHER" id="PTHR12203:SF122">
    <property type="entry name" value="GLYCOSYL TRANSFERASE CAP10 DOMAIN-CONTAINING PROTEIN"/>
    <property type="match status" value="1"/>
</dbReference>
<dbReference type="InterPro" id="IPR051091">
    <property type="entry name" value="O-Glucosyltr/Glycosyltrsf_90"/>
</dbReference>
<comment type="subcellular location">
    <subcellularLocation>
        <location evidence="1">Endoplasmic reticulum lumen</location>
    </subcellularLocation>
</comment>
<dbReference type="GO" id="GO:0005788">
    <property type="term" value="C:endoplasmic reticulum lumen"/>
    <property type="evidence" value="ECO:0007669"/>
    <property type="project" value="UniProtKB-SubCell"/>
</dbReference>
<evidence type="ECO:0000256" key="2">
    <source>
        <dbReference type="ARBA" id="ARBA00022676"/>
    </source>
</evidence>
<evidence type="ECO:0000256" key="1">
    <source>
        <dbReference type="ARBA" id="ARBA00004319"/>
    </source>
</evidence>
<keyword evidence="5" id="KW-0325">Glycoprotein</keyword>
<evidence type="ECO:0000259" key="9">
    <source>
        <dbReference type="SMART" id="SM00672"/>
    </source>
</evidence>
<dbReference type="Pfam" id="PF05686">
    <property type="entry name" value="Glyco_transf_90"/>
    <property type="match status" value="1"/>
</dbReference>
<keyword evidence="2" id="KW-0808">Transferase</keyword>
<keyword evidence="2" id="KW-0328">Glycosyltransferase</keyword>
<dbReference type="Pfam" id="PF00630">
    <property type="entry name" value="Filamin"/>
    <property type="match status" value="1"/>
</dbReference>
<dbReference type="AlphaFoldDB" id="A0A8D8BWH1"/>
<sequence>MNLLQVLFLALVQQLGSIRGDDTRVWGPGLELADKLPLNARYFFVESRDGAGRIVPQQYRVLFKGHSRIGSCRVKIEQIDRVDGSSIIRYKLMETCWNVEIHVLLGERHLGQSPYRFEGKLYTENCYCPQAPLEDWIEQIGCPSEDVQINSDLIPFRAVNFSSLRPRIIQQYDKPGSVSLCNYVVKDNQIYRTCYGRYTGFKMYMDAILLSLARKTLLPDMELFVNLGDWPLVTKGGHRRTTGPYPIFSWCGSEDTFDIVMPTYDLVEASLEAMSRVSLDMLSVQRKGVPWEEKVPKAFWRGRDACRERLDLVGLSQQHPDLVNASLTNFFFFRDEEKKYGPKVAHISFFDFFDYKYQVNVDGTVAAYRFPYLLGGSSVVFKQASKYYEHFYSKLEQGREYLPLKRDLSDLVENIQRARQQDDEMITVRDNAKAFVDQHLLPRSILCYSGLLFKEYSRNIVSPVQILPGMEQASQPGTSSNCECDSVEGKKHDEL</sequence>
<evidence type="ECO:0000313" key="10">
    <source>
        <dbReference type="EMBL" id="CAG6480637.1"/>
    </source>
</evidence>
<reference evidence="10" key="1">
    <citation type="submission" date="2021-05" db="EMBL/GenBank/DDBJ databases">
        <authorList>
            <person name="Alioto T."/>
            <person name="Alioto T."/>
            <person name="Gomez Garrido J."/>
        </authorList>
    </citation>
    <scope>NUCLEOTIDE SEQUENCE</scope>
</reference>
<keyword evidence="3 8" id="KW-0732">Signal</keyword>
<keyword evidence="4" id="KW-0256">Endoplasmic reticulum</keyword>
<protein>
    <submittedName>
        <fullName evidence="10">KDEL motif-containing protein 1</fullName>
    </submittedName>
</protein>
<dbReference type="SMART" id="SM00672">
    <property type="entry name" value="CAP10"/>
    <property type="match status" value="1"/>
</dbReference>
<proteinExistence type="predicted"/>
<comment type="function">
    <text evidence="6">Protein O-glucosyltransferase. Catalyzes the reaction that attaches glucose through an O-glycosidic linkage to a conserved serine residue found in the consensus sequence C-X-S-X-[PA]-C in epidermal growth factor-like repeats. Regulates Notch signaling by glucosylating Notch in the ER, glucosylation is required for the correct folding and cleavage of Notch.</text>
</comment>